<sequence length="401" mass="47046">MDAIDVLTNLEKLKVYYQPIFSADEHVVIAYEVSGKLIDNEEVINLNTFAYDDDIPEEYRVEVEHKILHLALSQLAEESKDFNIYLPCNANLLILDYGEIFFEIIKKYIPEEELSRIVLVISEHNFNGEFRQLNNIIRYYQTYGMKIAINQVGSESHWDYIKTLSPNILKLDIEQLSYQSWGEQNDLFTSLGKLARKIGANMLFEGIDKEYKLQFAWKNGGRYYQGKYLADVHTGTIPRDQLKKSFKERCQQFISTEKRLLEDNYNALKNLQTTLEKSVQRIKPSSDNTDQLLALAKELDAYSFRLYICDGEGFQTSPNIMCIDKKWHIQEEAVNKNWSWRPYFLKTIIEMRNDQSGVLSDLYSDIDTGELTRTFSIPVNVNEYLFIDISYDYLYNHNIFR</sequence>
<comment type="caution">
    <text evidence="2">The sequence shown here is derived from an EMBL/GenBank/DDBJ whole genome shotgun (WGS) entry which is preliminary data.</text>
</comment>
<dbReference type="Pfam" id="PF10388">
    <property type="entry name" value="YkuI_C"/>
    <property type="match status" value="1"/>
</dbReference>
<feature type="domain" description="EAL" evidence="1">
    <location>
        <begin position="1"/>
        <end position="246"/>
    </location>
</feature>
<dbReference type="InterPro" id="IPR001633">
    <property type="entry name" value="EAL_dom"/>
</dbReference>
<name>A0A0M0LE29_9BACL</name>
<protein>
    <submittedName>
        <fullName evidence="2">Diguanylate phosphodiesterase</fullName>
    </submittedName>
</protein>
<dbReference type="STRING" id="263475.AMD00_11105"/>
<dbReference type="GO" id="GO:0071111">
    <property type="term" value="F:cyclic-guanylate-specific phosphodiesterase activity"/>
    <property type="evidence" value="ECO:0007669"/>
    <property type="project" value="InterPro"/>
</dbReference>
<proteinExistence type="predicted"/>
<dbReference type="SUPFAM" id="SSF103190">
    <property type="entry name" value="Sensory domain-like"/>
    <property type="match status" value="1"/>
</dbReference>
<dbReference type="Proteomes" id="UP000036867">
    <property type="component" value="Unassembled WGS sequence"/>
</dbReference>
<dbReference type="InterPro" id="IPR035919">
    <property type="entry name" value="EAL_sf"/>
</dbReference>
<dbReference type="InterPro" id="IPR050706">
    <property type="entry name" value="Cyclic-di-GMP_PDE-like"/>
</dbReference>
<evidence type="ECO:0000313" key="2">
    <source>
        <dbReference type="EMBL" id="KOO48948.1"/>
    </source>
</evidence>
<dbReference type="InterPro" id="IPR018842">
    <property type="entry name" value="YkuI_C"/>
</dbReference>
<reference evidence="3" key="1">
    <citation type="submission" date="2015-08" db="EMBL/GenBank/DDBJ databases">
        <title>Fjat-10028 dsm 16317.</title>
        <authorList>
            <person name="Liu B."/>
            <person name="Wang J."/>
            <person name="Zhu Y."/>
            <person name="Liu G."/>
            <person name="Chen Q."/>
            <person name="Chen Z."/>
            <person name="Lan J."/>
            <person name="Che J."/>
            <person name="Ge C."/>
            <person name="Shi H."/>
            <person name="Pan Z."/>
            <person name="Liu X."/>
        </authorList>
    </citation>
    <scope>NUCLEOTIDE SEQUENCE [LARGE SCALE GENOMIC DNA]</scope>
    <source>
        <strain evidence="3">DSM 16317</strain>
    </source>
</reference>
<keyword evidence="3" id="KW-1185">Reference proteome</keyword>
<gene>
    <name evidence="2" type="ORF">AMD00_11105</name>
</gene>
<dbReference type="OrthoDB" id="2624050at2"/>
<organism evidence="2 3">
    <name type="scientific">Viridibacillus arvi</name>
    <dbReference type="NCBI Taxonomy" id="263475"/>
    <lineage>
        <taxon>Bacteria</taxon>
        <taxon>Bacillati</taxon>
        <taxon>Bacillota</taxon>
        <taxon>Bacilli</taxon>
        <taxon>Bacillales</taxon>
        <taxon>Caryophanaceae</taxon>
        <taxon>Viridibacillus</taxon>
    </lineage>
</organism>
<dbReference type="PANTHER" id="PTHR33121:SF82">
    <property type="entry name" value="SIGNAL TRANSDUCTION PROTEIN CONTAINING A EAL DOMAIN"/>
    <property type="match status" value="1"/>
</dbReference>
<dbReference type="PROSITE" id="PS50883">
    <property type="entry name" value="EAL"/>
    <property type="match status" value="1"/>
</dbReference>
<dbReference type="EMBL" id="LILB01000005">
    <property type="protein sequence ID" value="KOO48948.1"/>
    <property type="molecule type" value="Genomic_DNA"/>
</dbReference>
<dbReference type="RefSeq" id="WP_053417138.1">
    <property type="nucleotide sequence ID" value="NZ_LILB01000005.1"/>
</dbReference>
<dbReference type="AlphaFoldDB" id="A0A0M0LE29"/>
<dbReference type="PANTHER" id="PTHR33121">
    <property type="entry name" value="CYCLIC DI-GMP PHOSPHODIESTERASE PDEF"/>
    <property type="match status" value="1"/>
</dbReference>
<dbReference type="Pfam" id="PF00563">
    <property type="entry name" value="EAL"/>
    <property type="match status" value="1"/>
</dbReference>
<dbReference type="SMART" id="SM00052">
    <property type="entry name" value="EAL"/>
    <property type="match status" value="1"/>
</dbReference>
<dbReference type="GeneID" id="301136642"/>
<accession>A0A0M0LE29</accession>
<evidence type="ECO:0000259" key="1">
    <source>
        <dbReference type="PROSITE" id="PS50883"/>
    </source>
</evidence>
<dbReference type="Gene3D" id="3.30.450.20">
    <property type="entry name" value="PAS domain"/>
    <property type="match status" value="1"/>
</dbReference>
<dbReference type="Gene3D" id="3.20.20.450">
    <property type="entry name" value="EAL domain"/>
    <property type="match status" value="1"/>
</dbReference>
<evidence type="ECO:0000313" key="3">
    <source>
        <dbReference type="Proteomes" id="UP000036867"/>
    </source>
</evidence>
<dbReference type="InterPro" id="IPR029151">
    <property type="entry name" value="Sensor-like_sf"/>
</dbReference>
<dbReference type="SUPFAM" id="SSF141868">
    <property type="entry name" value="EAL domain-like"/>
    <property type="match status" value="1"/>
</dbReference>
<dbReference type="PATRIC" id="fig|263475.3.peg.3454"/>